<evidence type="ECO:0000313" key="3">
    <source>
        <dbReference type="Proteomes" id="UP000054560"/>
    </source>
</evidence>
<dbReference type="GeneID" id="25907988"/>
<dbReference type="EMBL" id="KQ242193">
    <property type="protein sequence ID" value="KNC80145.1"/>
    <property type="molecule type" value="Genomic_DNA"/>
</dbReference>
<reference evidence="2 3" key="1">
    <citation type="submission" date="2011-02" db="EMBL/GenBank/DDBJ databases">
        <title>The Genome Sequence of Sphaeroforma arctica JP610.</title>
        <authorList>
            <consortium name="The Broad Institute Genome Sequencing Platform"/>
            <person name="Russ C."/>
            <person name="Cuomo C."/>
            <person name="Young S.K."/>
            <person name="Zeng Q."/>
            <person name="Gargeya S."/>
            <person name="Alvarado L."/>
            <person name="Berlin A."/>
            <person name="Chapman S.B."/>
            <person name="Chen Z."/>
            <person name="Freedman E."/>
            <person name="Gellesch M."/>
            <person name="Goldberg J."/>
            <person name="Griggs A."/>
            <person name="Gujja S."/>
            <person name="Heilman E."/>
            <person name="Heiman D."/>
            <person name="Howarth C."/>
            <person name="Mehta T."/>
            <person name="Neiman D."/>
            <person name="Pearson M."/>
            <person name="Roberts A."/>
            <person name="Saif S."/>
            <person name="Shea T."/>
            <person name="Shenoy N."/>
            <person name="Sisk P."/>
            <person name="Stolte C."/>
            <person name="Sykes S."/>
            <person name="White J."/>
            <person name="Yandava C."/>
            <person name="Burger G."/>
            <person name="Gray M.W."/>
            <person name="Holland P.W.H."/>
            <person name="King N."/>
            <person name="Lang F.B.F."/>
            <person name="Roger A.J."/>
            <person name="Ruiz-Trillo I."/>
            <person name="Haas B."/>
            <person name="Nusbaum C."/>
            <person name="Birren B."/>
        </authorList>
    </citation>
    <scope>NUCLEOTIDE SEQUENCE [LARGE SCALE GENOMIC DNA]</scope>
    <source>
        <strain evidence="2 3">JP610</strain>
    </source>
</reference>
<dbReference type="Proteomes" id="UP000054560">
    <property type="component" value="Unassembled WGS sequence"/>
</dbReference>
<feature type="compositionally biased region" description="Basic residues" evidence="1">
    <location>
        <begin position="1"/>
        <end position="25"/>
    </location>
</feature>
<evidence type="ECO:0000256" key="1">
    <source>
        <dbReference type="SAM" id="MobiDB-lite"/>
    </source>
</evidence>
<gene>
    <name evidence="2" type="ORF">SARC_07484</name>
</gene>
<keyword evidence="3" id="KW-1185">Reference proteome</keyword>
<organism evidence="2 3">
    <name type="scientific">Sphaeroforma arctica JP610</name>
    <dbReference type="NCBI Taxonomy" id="667725"/>
    <lineage>
        <taxon>Eukaryota</taxon>
        <taxon>Ichthyosporea</taxon>
        <taxon>Ichthyophonida</taxon>
        <taxon>Sphaeroforma</taxon>
    </lineage>
</organism>
<accession>A0A0L0FTL0</accession>
<evidence type="ECO:0000313" key="2">
    <source>
        <dbReference type="EMBL" id="KNC80145.1"/>
    </source>
</evidence>
<proteinExistence type="predicted"/>
<protein>
    <submittedName>
        <fullName evidence="2">Uncharacterized protein</fullName>
    </submittedName>
</protein>
<dbReference type="RefSeq" id="XP_014154047.1">
    <property type="nucleotide sequence ID" value="XM_014298572.1"/>
</dbReference>
<dbReference type="AlphaFoldDB" id="A0A0L0FTL0"/>
<sequence length="103" mass="11773">MSKPRAKSGKKSKSHTNPHARKSANPKHAEKTTQLQQGTRWSRAEELDLIAYNINCDVLREELRKAKLEKCTQLLVIVFSAVLCFGDGTDREWSDFSISSHWM</sequence>
<feature type="region of interest" description="Disordered" evidence="1">
    <location>
        <begin position="1"/>
        <end position="40"/>
    </location>
</feature>
<name>A0A0L0FTL0_9EUKA</name>